<dbReference type="KEGG" id="asha:G8E00_03165"/>
<dbReference type="InterPro" id="IPR004509">
    <property type="entry name" value="Competence_ComEA_HhH"/>
</dbReference>
<feature type="signal peptide" evidence="2">
    <location>
        <begin position="1"/>
        <end position="26"/>
    </location>
</feature>
<dbReference type="SUPFAM" id="SSF47781">
    <property type="entry name" value="RuvA domain 2-like"/>
    <property type="match status" value="1"/>
</dbReference>
<organism evidence="4 5">
    <name type="scientific">Acinetobacter shaoyimingii</name>
    <dbReference type="NCBI Taxonomy" id="2715164"/>
    <lineage>
        <taxon>Bacteria</taxon>
        <taxon>Pseudomonadati</taxon>
        <taxon>Pseudomonadota</taxon>
        <taxon>Gammaproteobacteria</taxon>
        <taxon>Moraxellales</taxon>
        <taxon>Moraxellaceae</taxon>
        <taxon>Acinetobacter</taxon>
    </lineage>
</organism>
<dbReference type="InterPro" id="IPR051675">
    <property type="entry name" value="Endo/Exo/Phosphatase_dom_1"/>
</dbReference>
<dbReference type="PANTHER" id="PTHR21180">
    <property type="entry name" value="ENDONUCLEASE/EXONUCLEASE/PHOSPHATASE FAMILY DOMAIN-CONTAINING PROTEIN 1"/>
    <property type="match status" value="1"/>
</dbReference>
<feature type="domain" description="Helix-hairpin-helix DNA-binding motif class 1" evidence="3">
    <location>
        <begin position="87"/>
        <end position="106"/>
    </location>
</feature>
<keyword evidence="4" id="KW-0238">DNA-binding</keyword>
<dbReference type="Proteomes" id="UP000502297">
    <property type="component" value="Chromosome"/>
</dbReference>
<accession>A0A6G8RT15</accession>
<feature type="compositionally biased region" description="Low complexity" evidence="1">
    <location>
        <begin position="63"/>
        <end position="74"/>
    </location>
</feature>
<dbReference type="NCBIfam" id="TIGR00426">
    <property type="entry name" value="competence protein ComEA helix-hairpin-helix repeat region"/>
    <property type="match status" value="1"/>
</dbReference>
<feature type="region of interest" description="Disordered" evidence="1">
    <location>
        <begin position="47"/>
        <end position="74"/>
    </location>
</feature>
<reference evidence="4 5" key="1">
    <citation type="submission" date="2020-03" db="EMBL/GenBank/DDBJ databases">
        <authorList>
            <person name="Zhu W."/>
        </authorList>
    </citation>
    <scope>NUCLEOTIDE SEQUENCE [LARGE SCALE GENOMIC DNA]</scope>
    <source>
        <strain evidence="4 5">323-1</strain>
    </source>
</reference>
<evidence type="ECO:0000256" key="2">
    <source>
        <dbReference type="SAM" id="SignalP"/>
    </source>
</evidence>
<evidence type="ECO:0000313" key="5">
    <source>
        <dbReference type="Proteomes" id="UP000502297"/>
    </source>
</evidence>
<dbReference type="InterPro" id="IPR010994">
    <property type="entry name" value="RuvA_2-like"/>
</dbReference>
<dbReference type="Gene3D" id="1.10.150.280">
    <property type="entry name" value="AF1531-like domain"/>
    <property type="match status" value="1"/>
</dbReference>
<keyword evidence="2" id="KW-0732">Signal</keyword>
<feature type="domain" description="Helix-hairpin-helix DNA-binding motif class 1" evidence="3">
    <location>
        <begin position="117"/>
        <end position="136"/>
    </location>
</feature>
<dbReference type="AlphaFoldDB" id="A0A6G8RT15"/>
<gene>
    <name evidence="4" type="ORF">G8E00_03165</name>
</gene>
<evidence type="ECO:0000256" key="1">
    <source>
        <dbReference type="SAM" id="MobiDB-lite"/>
    </source>
</evidence>
<sequence length="139" mass="15423">MNNLILKCSLYSVVGLFLSLSIPSHAEKFDQAYLKWKAEQAAQDQKLKMNDPNHYLSRPTVQSKNTSTSASNASLSGKIRLNSASVSELQQLSGVGLKKAQDIIEYRQQNGNFKSVEDLQNVKGIGPKLVEKNKDRLSL</sequence>
<dbReference type="Pfam" id="PF12836">
    <property type="entry name" value="HHH_3"/>
    <property type="match status" value="1"/>
</dbReference>
<dbReference type="GO" id="GO:0003677">
    <property type="term" value="F:DNA binding"/>
    <property type="evidence" value="ECO:0007669"/>
    <property type="project" value="UniProtKB-KW"/>
</dbReference>
<evidence type="ECO:0000259" key="3">
    <source>
        <dbReference type="SMART" id="SM00278"/>
    </source>
</evidence>
<dbReference type="GO" id="GO:0015627">
    <property type="term" value="C:type II protein secretion system complex"/>
    <property type="evidence" value="ECO:0007669"/>
    <property type="project" value="TreeGrafter"/>
</dbReference>
<keyword evidence="5" id="KW-1185">Reference proteome</keyword>
<dbReference type="RefSeq" id="WP_166008447.1">
    <property type="nucleotide sequence ID" value="NZ_CP049801.1"/>
</dbReference>
<protein>
    <submittedName>
        <fullName evidence="4">ComEA family DNA-binding protein</fullName>
    </submittedName>
</protein>
<evidence type="ECO:0000313" key="4">
    <source>
        <dbReference type="EMBL" id="QIO05041.1"/>
    </source>
</evidence>
<dbReference type="InterPro" id="IPR003583">
    <property type="entry name" value="Hlx-hairpin-Hlx_DNA-bd_motif"/>
</dbReference>
<dbReference type="PANTHER" id="PTHR21180:SF32">
    <property type="entry name" value="ENDONUCLEASE_EXONUCLEASE_PHOSPHATASE FAMILY DOMAIN-CONTAINING PROTEIN 1"/>
    <property type="match status" value="1"/>
</dbReference>
<dbReference type="SMART" id="SM00278">
    <property type="entry name" value="HhH1"/>
    <property type="match status" value="2"/>
</dbReference>
<name>A0A6G8RT15_9GAMM</name>
<dbReference type="GO" id="GO:0006281">
    <property type="term" value="P:DNA repair"/>
    <property type="evidence" value="ECO:0007669"/>
    <property type="project" value="InterPro"/>
</dbReference>
<dbReference type="GO" id="GO:0015628">
    <property type="term" value="P:protein secretion by the type II secretion system"/>
    <property type="evidence" value="ECO:0007669"/>
    <property type="project" value="TreeGrafter"/>
</dbReference>
<proteinExistence type="predicted"/>
<feature type="chain" id="PRO_5026036469" evidence="2">
    <location>
        <begin position="27"/>
        <end position="139"/>
    </location>
</feature>
<dbReference type="EMBL" id="CP049801">
    <property type="protein sequence ID" value="QIO05041.1"/>
    <property type="molecule type" value="Genomic_DNA"/>
</dbReference>